<name>A0A099WL95_9LIST</name>
<dbReference type="Proteomes" id="UP000548082">
    <property type="component" value="Unassembled WGS sequence"/>
</dbReference>
<dbReference type="Proteomes" id="UP000539064">
    <property type="component" value="Unassembled WGS sequence"/>
</dbReference>
<reference evidence="12 13" key="2">
    <citation type="submission" date="2020-03" db="EMBL/GenBank/DDBJ databases">
        <title>Soil Listeria distribution.</title>
        <authorList>
            <person name="Liao J."/>
            <person name="Wiedmann M."/>
        </authorList>
    </citation>
    <scope>NUCLEOTIDE SEQUENCE [LARGE SCALE GENOMIC DNA]</scope>
    <source>
        <strain evidence="10 12">FSL L7-0245</strain>
        <strain evidence="8 13">FSL L7-0978</strain>
        <strain evidence="9 14">FSL L7-0990</strain>
        <strain evidence="7 15">FSL L7-1427</strain>
    </source>
</reference>
<dbReference type="EMBL" id="JAARYH010000001">
    <property type="protein sequence ID" value="MBC2164966.1"/>
    <property type="molecule type" value="Genomic_DNA"/>
</dbReference>
<evidence type="ECO:0000313" key="9">
    <source>
        <dbReference type="EMBL" id="MBC1797725.1"/>
    </source>
</evidence>
<dbReference type="Proteomes" id="UP000519573">
    <property type="component" value="Unassembled WGS sequence"/>
</dbReference>
<organism evidence="6 11">
    <name type="scientific">Listeria booriae</name>
    <dbReference type="NCBI Taxonomy" id="1552123"/>
    <lineage>
        <taxon>Bacteria</taxon>
        <taxon>Bacillati</taxon>
        <taxon>Bacillota</taxon>
        <taxon>Bacilli</taxon>
        <taxon>Bacillales</taxon>
        <taxon>Listeriaceae</taxon>
        <taxon>Listeria</taxon>
    </lineage>
</organism>
<comment type="caution">
    <text evidence="6">The sequence shown here is derived from an EMBL/GenBank/DDBJ whole genome shotgun (WGS) entry which is preliminary data.</text>
</comment>
<dbReference type="Gene3D" id="2.60.120.10">
    <property type="entry name" value="Jelly Rolls"/>
    <property type="match status" value="1"/>
</dbReference>
<dbReference type="InterPro" id="IPR018490">
    <property type="entry name" value="cNMP-bd_dom_sf"/>
</dbReference>
<evidence type="ECO:0000256" key="1">
    <source>
        <dbReference type="ARBA" id="ARBA00023015"/>
    </source>
</evidence>
<dbReference type="STRING" id="1552123.EP57_00005"/>
<dbReference type="RefSeq" id="WP_036082971.1">
    <property type="nucleotide sequence ID" value="NZ_CBCSHQ010000002.1"/>
</dbReference>
<keyword evidence="3" id="KW-0010">Activator</keyword>
<dbReference type="SUPFAM" id="SSF51206">
    <property type="entry name" value="cAMP-binding domain-like"/>
    <property type="match status" value="1"/>
</dbReference>
<evidence type="ECO:0000256" key="3">
    <source>
        <dbReference type="ARBA" id="ARBA00023159"/>
    </source>
</evidence>
<dbReference type="InterPro" id="IPR012318">
    <property type="entry name" value="HTH_CRP"/>
</dbReference>
<reference evidence="6 11" key="1">
    <citation type="submission" date="2014-05" db="EMBL/GenBank/DDBJ databases">
        <title>Novel Listeriaceae from food processing environments.</title>
        <authorList>
            <person name="den Bakker H.C."/>
        </authorList>
    </citation>
    <scope>NUCLEOTIDE SEQUENCE [LARGE SCALE GENOMIC DNA]</scope>
    <source>
        <strain evidence="6 11">FSL A5-0281</strain>
    </source>
</reference>
<proteinExistence type="predicted"/>
<keyword evidence="1" id="KW-0805">Transcription regulation</keyword>
<evidence type="ECO:0000313" key="11">
    <source>
        <dbReference type="Proteomes" id="UP000029844"/>
    </source>
</evidence>
<evidence type="ECO:0000256" key="4">
    <source>
        <dbReference type="ARBA" id="ARBA00023163"/>
    </source>
</evidence>
<sequence length="238" mass="27702">MRQKMIEMNNLYSEESITSQFSERKFRQFIETDSIFPTSGVKKIFNRNDTIFKSNSDLNAVYFIEEGIVTATIEGEVVVDFYTTSDVLGFSNLMLGSDAFYKYQVLSDELVVTRYAKEDIIEKIINTQEGYFYHYVHMQNRVHHMAKKEELLRLPTRQRISKVLLEFGEKYGETTSEKNIISFPKQISKGMIAQYTNLNPNTVTNVLQKLQEEGYIYTIKSAIYMDKSKLETKLAVFS</sequence>
<evidence type="ECO:0000313" key="6">
    <source>
        <dbReference type="EMBL" id="KGL45416.1"/>
    </source>
</evidence>
<dbReference type="PROSITE" id="PS51063">
    <property type="entry name" value="HTH_CRP_2"/>
    <property type="match status" value="1"/>
</dbReference>
<evidence type="ECO:0000313" key="8">
    <source>
        <dbReference type="EMBL" id="MBC1792657.1"/>
    </source>
</evidence>
<dbReference type="Pfam" id="PF13545">
    <property type="entry name" value="HTH_Crp_2"/>
    <property type="match status" value="1"/>
</dbReference>
<feature type="domain" description="HTH crp-type" evidence="5">
    <location>
        <begin position="154"/>
        <end position="229"/>
    </location>
</feature>
<dbReference type="EMBL" id="JAARVD010000007">
    <property type="protein sequence ID" value="MBC1797725.1"/>
    <property type="molecule type" value="Genomic_DNA"/>
</dbReference>
<keyword evidence="11" id="KW-1185">Reference proteome</keyword>
<dbReference type="AlphaFoldDB" id="A0A099WL95"/>
<dbReference type="EMBL" id="JAARVG010000003">
    <property type="protein sequence ID" value="MBC1792657.1"/>
    <property type="molecule type" value="Genomic_DNA"/>
</dbReference>
<dbReference type="GeneID" id="58715834"/>
<keyword evidence="2" id="KW-0238">DNA-binding</keyword>
<evidence type="ECO:0000313" key="15">
    <source>
        <dbReference type="Proteomes" id="UP000586951"/>
    </source>
</evidence>
<evidence type="ECO:0000313" key="10">
    <source>
        <dbReference type="EMBL" id="MBC2164966.1"/>
    </source>
</evidence>
<dbReference type="GO" id="GO:0006355">
    <property type="term" value="P:regulation of DNA-templated transcription"/>
    <property type="evidence" value="ECO:0007669"/>
    <property type="project" value="InterPro"/>
</dbReference>
<dbReference type="EMBL" id="JAARRU010000001">
    <property type="protein sequence ID" value="MBC1564874.1"/>
    <property type="molecule type" value="Genomic_DNA"/>
</dbReference>
<evidence type="ECO:0000256" key="2">
    <source>
        <dbReference type="ARBA" id="ARBA00023125"/>
    </source>
</evidence>
<evidence type="ECO:0000259" key="5">
    <source>
        <dbReference type="PROSITE" id="PS51063"/>
    </source>
</evidence>
<keyword evidence="4" id="KW-0804">Transcription</keyword>
<dbReference type="InterPro" id="IPR036390">
    <property type="entry name" value="WH_DNA-bd_sf"/>
</dbReference>
<dbReference type="Proteomes" id="UP000029844">
    <property type="component" value="Unassembled WGS sequence"/>
</dbReference>
<dbReference type="InterPro" id="IPR014710">
    <property type="entry name" value="RmlC-like_jellyroll"/>
</dbReference>
<dbReference type="EMBL" id="JNFA01000001">
    <property type="protein sequence ID" value="KGL45416.1"/>
    <property type="molecule type" value="Genomic_DNA"/>
</dbReference>
<dbReference type="eggNOG" id="COG0664">
    <property type="taxonomic scope" value="Bacteria"/>
</dbReference>
<evidence type="ECO:0000313" key="13">
    <source>
        <dbReference type="Proteomes" id="UP000539064"/>
    </source>
</evidence>
<dbReference type="Proteomes" id="UP000586951">
    <property type="component" value="Unassembled WGS sequence"/>
</dbReference>
<protein>
    <submittedName>
        <fullName evidence="7">Crp/Fnr family transcriptional regulator</fullName>
    </submittedName>
</protein>
<evidence type="ECO:0000313" key="7">
    <source>
        <dbReference type="EMBL" id="MBC1564874.1"/>
    </source>
</evidence>
<evidence type="ECO:0000313" key="14">
    <source>
        <dbReference type="Proteomes" id="UP000548082"/>
    </source>
</evidence>
<dbReference type="OrthoDB" id="2365792at2"/>
<evidence type="ECO:0000313" key="12">
    <source>
        <dbReference type="Proteomes" id="UP000519573"/>
    </source>
</evidence>
<accession>A0A099WL95</accession>
<dbReference type="GO" id="GO:0003677">
    <property type="term" value="F:DNA binding"/>
    <property type="evidence" value="ECO:0007669"/>
    <property type="project" value="UniProtKB-KW"/>
</dbReference>
<gene>
    <name evidence="6" type="ORF">EP57_00005</name>
    <name evidence="7" type="ORF">HB907_05600</name>
    <name evidence="8" type="ORF">HCA52_04420</name>
    <name evidence="9" type="ORF">HCA55_13380</name>
    <name evidence="10" type="ORF">HCB26_00090</name>
</gene>
<dbReference type="SUPFAM" id="SSF46785">
    <property type="entry name" value="Winged helix' DNA-binding domain"/>
    <property type="match status" value="1"/>
</dbReference>